<comment type="caution">
    <text evidence="10">The sequence shown here is derived from an EMBL/GenBank/DDBJ whole genome shotgun (WGS) entry which is preliminary data.</text>
</comment>
<dbReference type="SMART" id="SM00292">
    <property type="entry name" value="BRCT"/>
    <property type="match status" value="2"/>
</dbReference>
<evidence type="ECO:0000256" key="1">
    <source>
        <dbReference type="ARBA" id="ARBA00004123"/>
    </source>
</evidence>
<evidence type="ECO:0000313" key="11">
    <source>
        <dbReference type="Proteomes" id="UP000275267"/>
    </source>
</evidence>
<keyword evidence="11" id="KW-1185">Reference proteome</keyword>
<dbReference type="GO" id="GO:0000724">
    <property type="term" value="P:double-strand break repair via homologous recombination"/>
    <property type="evidence" value="ECO:0007669"/>
    <property type="project" value="TreeGrafter"/>
</dbReference>
<keyword evidence="2" id="KW-0479">Metal-binding</keyword>
<keyword evidence="8" id="KW-0539">Nucleus</keyword>
<dbReference type="FunFam" id="3.40.50.10190:FF:000006">
    <property type="entry name" value="Breast cancer type 1 susceptibility protein homolog"/>
    <property type="match status" value="1"/>
</dbReference>
<evidence type="ECO:0000313" key="10">
    <source>
        <dbReference type="EMBL" id="RLM98549.1"/>
    </source>
</evidence>
<dbReference type="OrthoDB" id="6105938at2759"/>
<proteinExistence type="predicted"/>
<dbReference type="InterPro" id="IPR001357">
    <property type="entry name" value="BRCT_dom"/>
</dbReference>
<keyword evidence="5" id="KW-0863">Zinc-finger</keyword>
<evidence type="ECO:0000256" key="7">
    <source>
        <dbReference type="ARBA" id="ARBA00023204"/>
    </source>
</evidence>
<dbReference type="SUPFAM" id="SSF52113">
    <property type="entry name" value="BRCT domain"/>
    <property type="match status" value="1"/>
</dbReference>
<keyword evidence="3" id="KW-0677">Repeat</keyword>
<keyword evidence="7" id="KW-0234">DNA repair</keyword>
<name>A0A3L6R6S6_PANMI</name>
<sequence>MPAKSSAEIQCSLKEGISTNSSRDGNQIDQLDTSNFSSLPLGCHPDEEGISSVYKGEKIKAYQPDTSSFPSDQLVLLGLSLSVSEKDSLQEFACWTNARLTKEWGKNVTHVIVGKGAGTSWSRSFEALMAILLGKWVVHFEWVADCSSEMTRRPEASYEAPKLFSGLRFCLSAYMDPDGRHRVRNLIATAGGSTLRKEEVEARKHAALGARVISHLRVLDAVAAYDAEILDR</sequence>
<dbReference type="EMBL" id="PQIB02000009">
    <property type="protein sequence ID" value="RLM98549.1"/>
    <property type="molecule type" value="Genomic_DNA"/>
</dbReference>
<evidence type="ECO:0000256" key="8">
    <source>
        <dbReference type="ARBA" id="ARBA00023242"/>
    </source>
</evidence>
<dbReference type="PROSITE" id="PS50172">
    <property type="entry name" value="BRCT"/>
    <property type="match status" value="2"/>
</dbReference>
<keyword evidence="4" id="KW-0227">DNA damage</keyword>
<evidence type="ECO:0000256" key="2">
    <source>
        <dbReference type="ARBA" id="ARBA00022723"/>
    </source>
</evidence>
<dbReference type="GO" id="GO:0008270">
    <property type="term" value="F:zinc ion binding"/>
    <property type="evidence" value="ECO:0007669"/>
    <property type="project" value="UniProtKB-KW"/>
</dbReference>
<evidence type="ECO:0000259" key="9">
    <source>
        <dbReference type="PROSITE" id="PS50172"/>
    </source>
</evidence>
<evidence type="ECO:0000256" key="3">
    <source>
        <dbReference type="ARBA" id="ARBA00022737"/>
    </source>
</evidence>
<evidence type="ECO:0000256" key="5">
    <source>
        <dbReference type="ARBA" id="ARBA00022771"/>
    </source>
</evidence>
<comment type="subcellular location">
    <subcellularLocation>
        <location evidence="1">Nucleus</location>
    </subcellularLocation>
</comment>
<gene>
    <name evidence="10" type="ORF">C2845_PM06G18120</name>
</gene>
<reference evidence="11" key="1">
    <citation type="journal article" date="2019" name="Nat. Commun.">
        <title>The genome of broomcorn millet.</title>
        <authorList>
            <person name="Zou C."/>
            <person name="Miki D."/>
            <person name="Li D."/>
            <person name="Tang Q."/>
            <person name="Xiao L."/>
            <person name="Rajput S."/>
            <person name="Deng P."/>
            <person name="Jia W."/>
            <person name="Huang R."/>
            <person name="Zhang M."/>
            <person name="Sun Y."/>
            <person name="Hu J."/>
            <person name="Fu X."/>
            <person name="Schnable P.S."/>
            <person name="Li F."/>
            <person name="Zhang H."/>
            <person name="Feng B."/>
            <person name="Zhu X."/>
            <person name="Liu R."/>
            <person name="Schnable J.C."/>
            <person name="Zhu J.-K."/>
            <person name="Zhang H."/>
        </authorList>
    </citation>
    <scope>NUCLEOTIDE SEQUENCE [LARGE SCALE GENOMIC DNA]</scope>
</reference>
<dbReference type="PANTHER" id="PTHR13763">
    <property type="entry name" value="BREAST CANCER TYPE 1 SUSCEPTIBILITY PROTEIN BRCA1"/>
    <property type="match status" value="1"/>
</dbReference>
<evidence type="ECO:0000256" key="4">
    <source>
        <dbReference type="ARBA" id="ARBA00022763"/>
    </source>
</evidence>
<dbReference type="STRING" id="4540.A0A3L6R6S6"/>
<dbReference type="Gene3D" id="3.40.50.10190">
    <property type="entry name" value="BRCT domain"/>
    <property type="match status" value="1"/>
</dbReference>
<dbReference type="Pfam" id="PF00533">
    <property type="entry name" value="BRCT"/>
    <property type="match status" value="1"/>
</dbReference>
<organism evidence="10 11">
    <name type="scientific">Panicum miliaceum</name>
    <name type="common">Proso millet</name>
    <name type="synonym">Broomcorn millet</name>
    <dbReference type="NCBI Taxonomy" id="4540"/>
    <lineage>
        <taxon>Eukaryota</taxon>
        <taxon>Viridiplantae</taxon>
        <taxon>Streptophyta</taxon>
        <taxon>Embryophyta</taxon>
        <taxon>Tracheophyta</taxon>
        <taxon>Spermatophyta</taxon>
        <taxon>Magnoliopsida</taxon>
        <taxon>Liliopsida</taxon>
        <taxon>Poales</taxon>
        <taxon>Poaceae</taxon>
        <taxon>PACMAD clade</taxon>
        <taxon>Panicoideae</taxon>
        <taxon>Panicodae</taxon>
        <taxon>Paniceae</taxon>
        <taxon>Panicinae</taxon>
        <taxon>Panicum</taxon>
        <taxon>Panicum sect. Panicum</taxon>
    </lineage>
</organism>
<dbReference type="GO" id="GO:0004842">
    <property type="term" value="F:ubiquitin-protein transferase activity"/>
    <property type="evidence" value="ECO:0007669"/>
    <property type="project" value="TreeGrafter"/>
</dbReference>
<dbReference type="GO" id="GO:0045944">
    <property type="term" value="P:positive regulation of transcription by RNA polymerase II"/>
    <property type="evidence" value="ECO:0007669"/>
    <property type="project" value="TreeGrafter"/>
</dbReference>
<protein>
    <recommendedName>
        <fullName evidence="9">BRCT domain-containing protein</fullName>
    </recommendedName>
</protein>
<dbReference type="InterPro" id="IPR036420">
    <property type="entry name" value="BRCT_dom_sf"/>
</dbReference>
<dbReference type="Proteomes" id="UP000275267">
    <property type="component" value="Unassembled WGS sequence"/>
</dbReference>
<evidence type="ECO:0000256" key="6">
    <source>
        <dbReference type="ARBA" id="ARBA00022833"/>
    </source>
</evidence>
<feature type="domain" description="BRCT" evidence="9">
    <location>
        <begin position="64"/>
        <end position="160"/>
    </location>
</feature>
<dbReference type="AlphaFoldDB" id="A0A3L6R6S6"/>
<keyword evidence="6" id="KW-0862">Zinc</keyword>
<dbReference type="InterPro" id="IPR031099">
    <property type="entry name" value="BRCA1-associated"/>
</dbReference>
<dbReference type="PANTHER" id="PTHR13763:SF6">
    <property type="entry name" value="OS05G0486600 PROTEIN"/>
    <property type="match status" value="1"/>
</dbReference>
<accession>A0A3L6R6S6</accession>
<feature type="domain" description="BRCT" evidence="9">
    <location>
        <begin position="159"/>
        <end position="232"/>
    </location>
</feature>
<dbReference type="GO" id="GO:0005634">
    <property type="term" value="C:nucleus"/>
    <property type="evidence" value="ECO:0007669"/>
    <property type="project" value="UniProtKB-SubCell"/>
</dbReference>